<accession>A0ABP8V4A5</accession>
<dbReference type="Proteomes" id="UP001500604">
    <property type="component" value="Unassembled WGS sequence"/>
</dbReference>
<evidence type="ECO:0000313" key="1">
    <source>
        <dbReference type="EMBL" id="GAA4650106.1"/>
    </source>
</evidence>
<dbReference type="EMBL" id="BAABFL010000362">
    <property type="protein sequence ID" value="GAA4650106.1"/>
    <property type="molecule type" value="Genomic_DNA"/>
</dbReference>
<dbReference type="RefSeq" id="WP_345196199.1">
    <property type="nucleotide sequence ID" value="NZ_BAABFL010000362.1"/>
</dbReference>
<protein>
    <submittedName>
        <fullName evidence="1">Uncharacterized protein</fullName>
    </submittedName>
</protein>
<evidence type="ECO:0000313" key="2">
    <source>
        <dbReference type="Proteomes" id="UP001500604"/>
    </source>
</evidence>
<name>A0ABP8V4A5_9GAMM</name>
<organism evidence="1 2">
    <name type="scientific">Kistimonas scapharcae</name>
    <dbReference type="NCBI Taxonomy" id="1036133"/>
    <lineage>
        <taxon>Bacteria</taxon>
        <taxon>Pseudomonadati</taxon>
        <taxon>Pseudomonadota</taxon>
        <taxon>Gammaproteobacteria</taxon>
        <taxon>Oceanospirillales</taxon>
        <taxon>Endozoicomonadaceae</taxon>
        <taxon>Kistimonas</taxon>
    </lineage>
</organism>
<reference evidence="2" key="1">
    <citation type="journal article" date="2019" name="Int. J. Syst. Evol. Microbiol.">
        <title>The Global Catalogue of Microorganisms (GCM) 10K type strain sequencing project: providing services to taxonomists for standard genome sequencing and annotation.</title>
        <authorList>
            <consortium name="The Broad Institute Genomics Platform"/>
            <consortium name="The Broad Institute Genome Sequencing Center for Infectious Disease"/>
            <person name="Wu L."/>
            <person name="Ma J."/>
        </authorList>
    </citation>
    <scope>NUCLEOTIDE SEQUENCE [LARGE SCALE GENOMIC DNA]</scope>
    <source>
        <strain evidence="2">JCM 17805</strain>
    </source>
</reference>
<comment type="caution">
    <text evidence="1">The sequence shown here is derived from an EMBL/GenBank/DDBJ whole genome shotgun (WGS) entry which is preliminary data.</text>
</comment>
<keyword evidence="2" id="KW-1185">Reference proteome</keyword>
<proteinExistence type="predicted"/>
<gene>
    <name evidence="1" type="ORF">GCM10023116_23890</name>
</gene>
<sequence>MSIEKRIESIRAGGYSKQQLVALYKNASKPSVNAEDRARIHHAIEQYTRYKFPRTANALFGAKDSDIREMLTRYHKALSERFDLSGNCHKDGVKTGGDVINGKAYLDIYLSYRRKDGHAVSLGFYQESFDRDPVFNVKRYHKGLDTGLISQERFVSEYFDKASASFEQHLAALVSDLKSGSGCDAAGVAKQ</sequence>